<evidence type="ECO:0008006" key="3">
    <source>
        <dbReference type="Google" id="ProtNLM"/>
    </source>
</evidence>
<dbReference type="InterPro" id="IPR012337">
    <property type="entry name" value="RNaseH-like_sf"/>
</dbReference>
<dbReference type="InterPro" id="IPR036397">
    <property type="entry name" value="RNaseH_sf"/>
</dbReference>
<evidence type="ECO:0000313" key="2">
    <source>
        <dbReference type="Proteomes" id="UP000467841"/>
    </source>
</evidence>
<dbReference type="GO" id="GO:0003676">
    <property type="term" value="F:nucleic acid binding"/>
    <property type="evidence" value="ECO:0007669"/>
    <property type="project" value="InterPro"/>
</dbReference>
<dbReference type="EMBL" id="CACVBM020000666">
    <property type="protein sequence ID" value="CAA7022069.1"/>
    <property type="molecule type" value="Genomic_DNA"/>
</dbReference>
<comment type="caution">
    <text evidence="1">The sequence shown here is derived from an EMBL/GenBank/DDBJ whole genome shotgun (WGS) entry which is preliminary data.</text>
</comment>
<dbReference type="Gene3D" id="3.30.420.10">
    <property type="entry name" value="Ribonuclease H-like superfamily/Ribonuclease H"/>
    <property type="match status" value="1"/>
</dbReference>
<gene>
    <name evidence="1" type="ORF">MERR_LOCUS9304</name>
</gene>
<evidence type="ECO:0000313" key="1">
    <source>
        <dbReference type="EMBL" id="CAA7022069.1"/>
    </source>
</evidence>
<protein>
    <recommendedName>
        <fullName evidence="3">Exonuclease domain-containing protein</fullName>
    </recommendedName>
</protein>
<reference evidence="1" key="1">
    <citation type="submission" date="2020-01" db="EMBL/GenBank/DDBJ databases">
        <authorList>
            <person name="Mishra B."/>
        </authorList>
    </citation>
    <scope>NUCLEOTIDE SEQUENCE [LARGE SCALE GENOMIC DNA]</scope>
</reference>
<name>A0A6D2I201_9BRAS</name>
<organism evidence="1 2">
    <name type="scientific">Microthlaspi erraticum</name>
    <dbReference type="NCBI Taxonomy" id="1685480"/>
    <lineage>
        <taxon>Eukaryota</taxon>
        <taxon>Viridiplantae</taxon>
        <taxon>Streptophyta</taxon>
        <taxon>Embryophyta</taxon>
        <taxon>Tracheophyta</taxon>
        <taxon>Spermatophyta</taxon>
        <taxon>Magnoliopsida</taxon>
        <taxon>eudicotyledons</taxon>
        <taxon>Gunneridae</taxon>
        <taxon>Pentapetalae</taxon>
        <taxon>rosids</taxon>
        <taxon>malvids</taxon>
        <taxon>Brassicales</taxon>
        <taxon>Brassicaceae</taxon>
        <taxon>Coluteocarpeae</taxon>
        <taxon>Microthlaspi</taxon>
    </lineage>
</organism>
<dbReference type="OrthoDB" id="1114069at2759"/>
<keyword evidence="2" id="KW-1185">Reference proteome</keyword>
<proteinExistence type="predicted"/>
<dbReference type="SUPFAM" id="SSF53098">
    <property type="entry name" value="Ribonuclease H-like"/>
    <property type="match status" value="1"/>
</dbReference>
<dbReference type="AlphaFoldDB" id="A0A6D2I201"/>
<accession>A0A6D2I201</accession>
<dbReference type="Proteomes" id="UP000467841">
    <property type="component" value="Unassembled WGS sequence"/>
</dbReference>
<sequence length="132" mass="15027">MSDGKVVLIDFKEHERMQFGAMLVSSETLDIIVEMAFYIDPREIEKLLKRPRDPPKRDSYFKKIHDMLNNQIWIGHDIIKRDIPGLLALFKKVGAKFPTPKSVIDTVLFTSSNTSRAKLAVHFGLGEDKGAL</sequence>